<feature type="domain" description="DUF6894" evidence="1">
    <location>
        <begin position="3"/>
        <end position="69"/>
    </location>
</feature>
<dbReference type="InterPro" id="IPR054189">
    <property type="entry name" value="DUF6894"/>
</dbReference>
<comment type="caution">
    <text evidence="2">The sequence shown here is derived from an EMBL/GenBank/DDBJ whole genome shotgun (WGS) entry which is preliminary data.</text>
</comment>
<proteinExistence type="predicted"/>
<dbReference type="RefSeq" id="WP_147076057.1">
    <property type="nucleotide sequence ID" value="NZ_BJZT01000002.1"/>
</dbReference>
<evidence type="ECO:0000259" key="1">
    <source>
        <dbReference type="Pfam" id="PF21834"/>
    </source>
</evidence>
<evidence type="ECO:0000313" key="2">
    <source>
        <dbReference type="EMBL" id="GEO97753.1"/>
    </source>
</evidence>
<name>A0A512IJ74_9HYPH</name>
<protein>
    <recommendedName>
        <fullName evidence="1">DUF6894 domain-containing protein</fullName>
    </recommendedName>
</protein>
<dbReference type="EMBL" id="BJZT01000002">
    <property type="protein sequence ID" value="GEO97753.1"/>
    <property type="molecule type" value="Genomic_DNA"/>
</dbReference>
<organism evidence="2 3">
    <name type="scientific">Methylobacterium haplocladii</name>
    <dbReference type="NCBI Taxonomy" id="1176176"/>
    <lineage>
        <taxon>Bacteria</taxon>
        <taxon>Pseudomonadati</taxon>
        <taxon>Pseudomonadota</taxon>
        <taxon>Alphaproteobacteria</taxon>
        <taxon>Hyphomicrobiales</taxon>
        <taxon>Methylobacteriaceae</taxon>
        <taxon>Methylobacterium</taxon>
    </lineage>
</organism>
<dbReference type="Pfam" id="PF21834">
    <property type="entry name" value="DUF6894"/>
    <property type="match status" value="1"/>
</dbReference>
<dbReference type="OrthoDB" id="7999597at2"/>
<dbReference type="AlphaFoldDB" id="A0A512IJ74"/>
<accession>A0A512IJ74</accession>
<keyword evidence="3" id="KW-1185">Reference proteome</keyword>
<gene>
    <name evidence="2" type="ORF">MHA02_01410</name>
</gene>
<dbReference type="Proteomes" id="UP000321258">
    <property type="component" value="Unassembled WGS sequence"/>
</dbReference>
<reference evidence="2 3" key="1">
    <citation type="submission" date="2019-07" db="EMBL/GenBank/DDBJ databases">
        <title>Whole genome shotgun sequence of Methylobacterium haplocladii NBRC 107714.</title>
        <authorList>
            <person name="Hosoyama A."/>
            <person name="Uohara A."/>
            <person name="Ohji S."/>
            <person name="Ichikawa N."/>
        </authorList>
    </citation>
    <scope>NUCLEOTIDE SEQUENCE [LARGE SCALE GENOMIC DNA]</scope>
    <source>
        <strain evidence="2 3">NBRC 107714</strain>
    </source>
</reference>
<sequence length="76" mass="8481">MARYYFDLDDGSNSRNEIVHEVADPDLLRSEALRVATEATTKGGENTGETTLVLTVRNEDGLTRLKVRLVCQVEDL</sequence>
<evidence type="ECO:0000313" key="3">
    <source>
        <dbReference type="Proteomes" id="UP000321258"/>
    </source>
</evidence>